<sequence length="173" mass="18834">MMKTNKRKSYRIEEQLGDAVAVQMVRETYNLNSDAAVFRQALRDEVLLLTLATNPEKMTATAAISRAKSGGVSAVDRVLLAANGNAPDTLQRTNDLMADCDDSLIAMLSDLHGMATNLNQISHHINALHDDLDEDTLVAALALVEGLRDRFVVPIKGDITHVKEVLNDGNPTI</sequence>
<reference evidence="3" key="1">
    <citation type="journal article" date="2019" name="Int. J. Syst. Evol. Microbiol.">
        <title>The Global Catalogue of Microorganisms (GCM) 10K type strain sequencing project: providing services to taxonomists for standard genome sequencing and annotation.</title>
        <authorList>
            <consortium name="The Broad Institute Genomics Platform"/>
            <consortium name="The Broad Institute Genome Sequencing Center for Infectious Disease"/>
            <person name="Wu L."/>
            <person name="Ma J."/>
        </authorList>
    </citation>
    <scope>NUCLEOTIDE SEQUENCE [LARGE SCALE GENOMIC DNA]</scope>
    <source>
        <strain evidence="3">CCM 8930</strain>
    </source>
</reference>
<dbReference type="InterPro" id="IPR008687">
    <property type="entry name" value="MobC"/>
</dbReference>
<dbReference type="Proteomes" id="UP001596171">
    <property type="component" value="Unassembled WGS sequence"/>
</dbReference>
<proteinExistence type="predicted"/>
<comment type="caution">
    <text evidence="2">The sequence shown here is derived from an EMBL/GenBank/DDBJ whole genome shotgun (WGS) entry which is preliminary data.</text>
</comment>
<name>A0ABW1SL98_9LACO</name>
<organism evidence="2 3">
    <name type="scientific">Lactiplantibacillus nangangensis</name>
    <dbReference type="NCBI Taxonomy" id="2559917"/>
    <lineage>
        <taxon>Bacteria</taxon>
        <taxon>Bacillati</taxon>
        <taxon>Bacillota</taxon>
        <taxon>Bacilli</taxon>
        <taxon>Lactobacillales</taxon>
        <taxon>Lactobacillaceae</taxon>
        <taxon>Lactiplantibacillus</taxon>
    </lineage>
</organism>
<evidence type="ECO:0000313" key="3">
    <source>
        <dbReference type="Proteomes" id="UP001596171"/>
    </source>
</evidence>
<dbReference type="RefSeq" id="WP_137615554.1">
    <property type="nucleotide sequence ID" value="NZ_BJDI01000003.1"/>
</dbReference>
<dbReference type="EMBL" id="JBHSSE010000018">
    <property type="protein sequence ID" value="MFC6202044.1"/>
    <property type="molecule type" value="Genomic_DNA"/>
</dbReference>
<dbReference type="Pfam" id="PF05713">
    <property type="entry name" value="MobC"/>
    <property type="match status" value="1"/>
</dbReference>
<protein>
    <submittedName>
        <fullName evidence="2">Plasmid mobilization relaxosome protein MobC</fullName>
    </submittedName>
</protein>
<feature type="domain" description="Bacterial mobilisation" evidence="1">
    <location>
        <begin position="110"/>
        <end position="140"/>
    </location>
</feature>
<accession>A0ABW1SL98</accession>
<keyword evidence="3" id="KW-1185">Reference proteome</keyword>
<gene>
    <name evidence="2" type="primary">mobC</name>
    <name evidence="2" type="ORF">ACFP1L_09215</name>
</gene>
<evidence type="ECO:0000259" key="1">
    <source>
        <dbReference type="Pfam" id="PF05713"/>
    </source>
</evidence>
<evidence type="ECO:0000313" key="2">
    <source>
        <dbReference type="EMBL" id="MFC6202044.1"/>
    </source>
</evidence>